<feature type="domain" description="Papillomavirus E2 C-terminal" evidence="15">
    <location>
        <begin position="318"/>
        <end position="393"/>
    </location>
</feature>
<keyword evidence="11 12" id="KW-0804">Transcription</keyword>
<feature type="compositionally biased region" description="Low complexity" evidence="13">
    <location>
        <begin position="239"/>
        <end position="253"/>
    </location>
</feature>
<keyword evidence="3 12" id="KW-0678">Repressor</keyword>
<keyword evidence="6 12" id="KW-1048">Host nucleus</keyword>
<name>A0A385PPF8_9PAPI</name>
<evidence type="ECO:0000256" key="1">
    <source>
        <dbReference type="ARBA" id="ARBA00004147"/>
    </source>
</evidence>
<dbReference type="Pfam" id="PF00511">
    <property type="entry name" value="PPV_E2_C"/>
    <property type="match status" value="1"/>
</dbReference>
<gene>
    <name evidence="12" type="primary">E2</name>
</gene>
<evidence type="ECO:0000256" key="5">
    <source>
        <dbReference type="ARBA" id="ARBA00022553"/>
    </source>
</evidence>
<evidence type="ECO:0000259" key="14">
    <source>
        <dbReference type="Pfam" id="PF00508"/>
    </source>
</evidence>
<dbReference type="InterPro" id="IPR036050">
    <property type="entry name" value="Regulatory_protein_E2_N"/>
</dbReference>
<protein>
    <recommendedName>
        <fullName evidence="12">Regulatory protein E2</fullName>
    </recommendedName>
</protein>
<dbReference type="InterPro" id="IPR001866">
    <property type="entry name" value="PPV_E2_N"/>
</dbReference>
<feature type="domain" description="Papillomavirus E2 N-terminal" evidence="14">
    <location>
        <begin position="7"/>
        <end position="204"/>
    </location>
</feature>
<dbReference type="InterPro" id="IPR012677">
    <property type="entry name" value="Nucleotide-bd_a/b_plait_sf"/>
</dbReference>
<dbReference type="InterPro" id="IPR042503">
    <property type="entry name" value="Regulatory_protein_E2_N_1"/>
</dbReference>
<keyword evidence="5 12" id="KW-0597">Phosphoprotein</keyword>
<evidence type="ECO:0000256" key="2">
    <source>
        <dbReference type="ARBA" id="ARBA00007794"/>
    </source>
</evidence>
<comment type="function">
    <text evidence="12">Plays a role in the initiation of viral DNA replication. A dimer of E2 interacts with a dimer of E1 in order to improve specificity of E1 DNA binding activity. Once the complex recognizes and binds DNA at specific sites, the E2 dimer is removed from DNA. E2 also regulates viral transcription through binding to the E2RE response element (5'-ACCNNNNNNGGT-3') present in multiple copies in the regulatory regions of the viral genome. Activates or represses transcription depending on E2RE's position with regards to proximal promoter elements including the TATA-box. Repression occurs by sterically hindering the assembly of the transcription initiation complex.</text>
</comment>
<feature type="region of interest" description="Disordered" evidence="13">
    <location>
        <begin position="204"/>
        <end position="302"/>
    </location>
</feature>
<dbReference type="Gene3D" id="2.170.200.10">
    <property type="entry name" value="Papillomavirus E2 early protein domain"/>
    <property type="match status" value="1"/>
</dbReference>
<dbReference type="InterPro" id="IPR033668">
    <property type="entry name" value="Reg_prot_E2"/>
</dbReference>
<comment type="similarity">
    <text evidence="2">Belongs to the papillomaviridae E8^E2C protein family.</text>
</comment>
<dbReference type="GO" id="GO:0000166">
    <property type="term" value="F:nucleotide binding"/>
    <property type="evidence" value="ECO:0007669"/>
    <property type="project" value="UniProtKB-UniRule"/>
</dbReference>
<dbReference type="GO" id="GO:0006275">
    <property type="term" value="P:regulation of DNA replication"/>
    <property type="evidence" value="ECO:0007669"/>
    <property type="project" value="UniProtKB-UniRule"/>
</dbReference>
<comment type="subunit">
    <text evidence="12">Binds DNA as homodimer. Interacts with protein E1; this interaction greatly increases E1 DNA-binding activity. Interacts with protein L1; this interaction enhances E2-dependent replication and transcription activation. Interacts with protein L2; this interaction inhibits E2 transcriptional activity but not DNA replication function E2. Interacts with protein E7; this interaction inhibits E7 oncogenic activity. Interacts with host TAF1; this interaction modulates E2-dependent transcriptional regulation. Interacts with host BRD4; this interaction mediates E2 transcriptional activation function. Additionally, the interaction with host BRD4 on mitotic chromosomes mediates tethering of the viral genome. Interacts with host TOPBP1; this interaction is required for optimal viral DNA replication.</text>
</comment>
<evidence type="ECO:0000256" key="7">
    <source>
        <dbReference type="ARBA" id="ARBA00022705"/>
    </source>
</evidence>
<dbReference type="Gene3D" id="1.10.287.30">
    <property type="entry name" value="E2 (early) protein, N terminal domain, subdomain 1"/>
    <property type="match status" value="1"/>
</dbReference>
<accession>A0A385PPF8</accession>
<evidence type="ECO:0000256" key="4">
    <source>
        <dbReference type="ARBA" id="ARBA00022518"/>
    </source>
</evidence>
<dbReference type="InterPro" id="IPR000427">
    <property type="entry name" value="Papillomavirus_E2_C"/>
</dbReference>
<dbReference type="GO" id="GO:0006351">
    <property type="term" value="P:DNA-templated transcription"/>
    <property type="evidence" value="ECO:0007669"/>
    <property type="project" value="UniProtKB-UniRule"/>
</dbReference>
<keyword evidence="4 12" id="KW-0244">Early protein</keyword>
<evidence type="ECO:0000256" key="6">
    <source>
        <dbReference type="ARBA" id="ARBA00022562"/>
    </source>
</evidence>
<evidence type="ECO:0000259" key="15">
    <source>
        <dbReference type="Pfam" id="PF00511"/>
    </source>
</evidence>
<evidence type="ECO:0000256" key="3">
    <source>
        <dbReference type="ARBA" id="ARBA00022491"/>
    </source>
</evidence>
<keyword evidence="8 12" id="KW-0805">Transcription regulation</keyword>
<evidence type="ECO:0000256" key="8">
    <source>
        <dbReference type="ARBA" id="ARBA00023015"/>
    </source>
</evidence>
<evidence type="ECO:0000256" key="11">
    <source>
        <dbReference type="ARBA" id="ARBA00023163"/>
    </source>
</evidence>
<reference evidence="16" key="1">
    <citation type="journal article" date="2018" name="Nat. Med.">
        <title>Expanded skin virome in DOCK8-deficient patients.</title>
        <authorList>
            <consortium name="NISC Comparative Sequencing Program"/>
            <person name="Tirosh O."/>
            <person name="Conlan S."/>
            <person name="Deming C."/>
            <person name="Lee-Lin S.Q."/>
            <person name="Huang X."/>
            <person name="Su H.C."/>
            <person name="Freeman A.F."/>
            <person name="Segre J.A."/>
            <person name="Kong H.H."/>
        </authorList>
    </citation>
    <scope>NUCLEOTIDE SEQUENCE</scope>
    <source>
        <strain evidence="16">HPV-mSK_066</strain>
    </source>
</reference>
<dbReference type="GO" id="GO:0003677">
    <property type="term" value="F:DNA binding"/>
    <property type="evidence" value="ECO:0007669"/>
    <property type="project" value="UniProtKB-UniRule"/>
</dbReference>
<comment type="PTM">
    <text evidence="12">Phosphorylated.</text>
</comment>
<feature type="region of interest" description="DNA-binding domain" evidence="12">
    <location>
        <begin position="316"/>
        <end position="400"/>
    </location>
</feature>
<dbReference type="GO" id="GO:0006260">
    <property type="term" value="P:DNA replication"/>
    <property type="evidence" value="ECO:0007669"/>
    <property type="project" value="UniProtKB-KW"/>
</dbReference>
<evidence type="ECO:0000256" key="12">
    <source>
        <dbReference type="HAMAP-Rule" id="MF_04001"/>
    </source>
</evidence>
<comment type="subcellular location">
    <subcellularLocation>
        <location evidence="1 12">Host nucleus</location>
    </subcellularLocation>
</comment>
<dbReference type="EMBL" id="MH777211">
    <property type="protein sequence ID" value="AYA93742.1"/>
    <property type="molecule type" value="Genomic_DNA"/>
</dbReference>
<comment type="caution">
    <text evidence="12">Lacks conserved residue(s) required for the propagation of feature annotation.</text>
</comment>
<dbReference type="SUPFAM" id="SSF51332">
    <property type="entry name" value="E2 regulatory, transactivation domain"/>
    <property type="match status" value="1"/>
</dbReference>
<dbReference type="Pfam" id="PF00508">
    <property type="entry name" value="PPV_E2_N"/>
    <property type="match status" value="1"/>
</dbReference>
<evidence type="ECO:0000256" key="9">
    <source>
        <dbReference type="ARBA" id="ARBA00023125"/>
    </source>
</evidence>
<keyword evidence="9 12" id="KW-0238">DNA-binding</keyword>
<evidence type="ECO:0000313" key="16">
    <source>
        <dbReference type="EMBL" id="AYA93742.1"/>
    </source>
</evidence>
<dbReference type="Gene3D" id="3.30.70.330">
    <property type="match status" value="1"/>
</dbReference>
<keyword evidence="7 12" id="KW-0235">DNA replication</keyword>
<dbReference type="GO" id="GO:0042025">
    <property type="term" value="C:host cell nucleus"/>
    <property type="evidence" value="ECO:0007669"/>
    <property type="project" value="UniProtKB-SubCell"/>
</dbReference>
<dbReference type="GO" id="GO:0039693">
    <property type="term" value="P:viral DNA genome replication"/>
    <property type="evidence" value="ECO:0007669"/>
    <property type="project" value="UniProtKB-UniRule"/>
</dbReference>
<evidence type="ECO:0000256" key="10">
    <source>
        <dbReference type="ARBA" id="ARBA00023159"/>
    </source>
</evidence>
<proteinExistence type="inferred from homology"/>
<organism evidence="16">
    <name type="scientific">Human papillomavirus</name>
    <dbReference type="NCBI Taxonomy" id="10566"/>
    <lineage>
        <taxon>Viruses</taxon>
        <taxon>Monodnaviria</taxon>
        <taxon>Shotokuvirae</taxon>
        <taxon>Cossaviricota</taxon>
        <taxon>Papovaviricetes</taxon>
        <taxon>Zurhausenvirales</taxon>
        <taxon>Papillomaviridae</taxon>
    </lineage>
</organism>
<dbReference type="InterPro" id="IPR042504">
    <property type="entry name" value="Regulatory_protein_E2_N_2"/>
</dbReference>
<dbReference type="InterPro" id="IPR035975">
    <property type="entry name" value="E2/EBNA1_C_sf"/>
</dbReference>
<dbReference type="GO" id="GO:0003700">
    <property type="term" value="F:DNA-binding transcription factor activity"/>
    <property type="evidence" value="ECO:0007669"/>
    <property type="project" value="UniProtKB-UniRule"/>
</dbReference>
<feature type="compositionally biased region" description="Low complexity" evidence="13">
    <location>
        <begin position="204"/>
        <end position="229"/>
    </location>
</feature>
<keyword evidence="10 12" id="KW-0010">Activator</keyword>
<sequence>MQPETRESLSARFVAQQEIQLTLIEKESYDLKDHLLFWKAVRLENVIAYYARKENITKLGLQPLPTLAVTEYKAKEAINIQLLIQSLLKSEYAMERWTLAEVSAENINSAPKNCFKKSPFIVTVLFDNNENNSFPYTCWECIYYQDENNKWHKTEGLVDHNGLYFKDESGDISYFVLFQPDAIRYGRTGQWTVKFKNKTIVASVTSSSRNSYSTSESRPGPSQSSSRPESPGRRRQDSTENTDTESPSSSTSRLRGRRRGGESGEPGTTETPRRRGTKRKLGSDTAPSPGEVGSRSTTVATHGLSRLRRLQEEARDPPLILFTGQQNTLKCWRNRVTTKYAHLFLYFSSVWKWLGANANTEQNAAKLLVAFKSTSQREIFLSTVHIPKGTLITFGQLDSL</sequence>
<dbReference type="SUPFAM" id="SSF54957">
    <property type="entry name" value="Viral DNA-binding domain"/>
    <property type="match status" value="1"/>
</dbReference>
<comment type="similarity">
    <text evidence="12">Belongs to the papillomaviridae E2 protein family.</text>
</comment>
<dbReference type="HAMAP" id="MF_04001">
    <property type="entry name" value="PPV_E2"/>
    <property type="match status" value="1"/>
</dbReference>
<evidence type="ECO:0000256" key="13">
    <source>
        <dbReference type="SAM" id="MobiDB-lite"/>
    </source>
</evidence>